<evidence type="ECO:0000313" key="13">
    <source>
        <dbReference type="Proteomes" id="UP000046395"/>
    </source>
</evidence>
<evidence type="ECO:0000256" key="8">
    <source>
        <dbReference type="ARBA" id="ARBA00047811"/>
    </source>
</evidence>
<dbReference type="PROSITE" id="PS00107">
    <property type="entry name" value="PROTEIN_KINASE_ATP"/>
    <property type="match status" value="1"/>
</dbReference>
<dbReference type="InterPro" id="IPR000719">
    <property type="entry name" value="Prot_kinase_dom"/>
</dbReference>
<dbReference type="SUPFAM" id="SSF56112">
    <property type="entry name" value="Protein kinase-like (PK-like)"/>
    <property type="match status" value="1"/>
</dbReference>
<dbReference type="PROSITE" id="PS00108">
    <property type="entry name" value="PROTEIN_KINASE_ST"/>
    <property type="match status" value="1"/>
</dbReference>
<dbReference type="PROSITE" id="PS50011">
    <property type="entry name" value="PROTEIN_KINASE_DOM"/>
    <property type="match status" value="1"/>
</dbReference>
<reference evidence="14" key="1">
    <citation type="submission" date="2019-12" db="UniProtKB">
        <authorList>
            <consortium name="WormBaseParasite"/>
        </authorList>
    </citation>
    <scope>IDENTIFICATION</scope>
</reference>
<dbReference type="InterPro" id="IPR050108">
    <property type="entry name" value="CDK"/>
</dbReference>
<evidence type="ECO:0000256" key="1">
    <source>
        <dbReference type="ARBA" id="ARBA00006485"/>
    </source>
</evidence>
<dbReference type="GO" id="GO:0030332">
    <property type="term" value="F:cyclin binding"/>
    <property type="evidence" value="ECO:0007669"/>
    <property type="project" value="TreeGrafter"/>
</dbReference>
<feature type="binding site" evidence="10">
    <location>
        <position position="115"/>
    </location>
    <ligand>
        <name>ATP</name>
        <dbReference type="ChEBI" id="CHEBI:30616"/>
    </ligand>
</feature>
<dbReference type="InterPro" id="IPR011009">
    <property type="entry name" value="Kinase-like_dom_sf"/>
</dbReference>
<dbReference type="FunFam" id="1.10.510.10:FF:000624">
    <property type="entry name" value="Mitogen-activated protein kinase"/>
    <property type="match status" value="1"/>
</dbReference>
<dbReference type="AlphaFoldDB" id="A0A5S6QKG8"/>
<organism evidence="13 14">
    <name type="scientific">Trichuris muris</name>
    <name type="common">Mouse whipworm</name>
    <dbReference type="NCBI Taxonomy" id="70415"/>
    <lineage>
        <taxon>Eukaryota</taxon>
        <taxon>Metazoa</taxon>
        <taxon>Ecdysozoa</taxon>
        <taxon>Nematoda</taxon>
        <taxon>Enoplea</taxon>
        <taxon>Dorylaimia</taxon>
        <taxon>Trichinellida</taxon>
        <taxon>Trichuridae</taxon>
        <taxon>Trichuris</taxon>
    </lineage>
</organism>
<dbReference type="GO" id="GO:0005524">
    <property type="term" value="F:ATP binding"/>
    <property type="evidence" value="ECO:0007669"/>
    <property type="project" value="UniProtKB-UniRule"/>
</dbReference>
<keyword evidence="3 11" id="KW-0723">Serine/threonine-protein kinase</keyword>
<comment type="similarity">
    <text evidence="1">Belongs to the protein kinase superfamily. CMGC Ser/Thr protein kinase family. CDC2/CDKX subfamily.</text>
</comment>
<dbReference type="SMART" id="SM00220">
    <property type="entry name" value="S_TKc"/>
    <property type="match status" value="1"/>
</dbReference>
<dbReference type="PANTHER" id="PTHR24056">
    <property type="entry name" value="CELL DIVISION PROTEIN KINASE"/>
    <property type="match status" value="1"/>
</dbReference>
<keyword evidence="13" id="KW-1185">Reference proteome</keyword>
<dbReference type="GO" id="GO:0010389">
    <property type="term" value="P:regulation of G2/M transition of mitotic cell cycle"/>
    <property type="evidence" value="ECO:0007669"/>
    <property type="project" value="TreeGrafter"/>
</dbReference>
<evidence type="ECO:0000256" key="10">
    <source>
        <dbReference type="PROSITE-ProRule" id="PRU10141"/>
    </source>
</evidence>
<comment type="catalytic activity">
    <reaction evidence="8">
        <text>L-threonyl-[protein] + ATP = O-phospho-L-threonyl-[protein] + ADP + H(+)</text>
        <dbReference type="Rhea" id="RHEA:46608"/>
        <dbReference type="Rhea" id="RHEA-COMP:11060"/>
        <dbReference type="Rhea" id="RHEA-COMP:11605"/>
        <dbReference type="ChEBI" id="CHEBI:15378"/>
        <dbReference type="ChEBI" id="CHEBI:30013"/>
        <dbReference type="ChEBI" id="CHEBI:30616"/>
        <dbReference type="ChEBI" id="CHEBI:61977"/>
        <dbReference type="ChEBI" id="CHEBI:456216"/>
        <dbReference type="EC" id="2.7.11.22"/>
    </reaction>
</comment>
<evidence type="ECO:0000259" key="12">
    <source>
        <dbReference type="PROSITE" id="PS50011"/>
    </source>
</evidence>
<dbReference type="GO" id="GO:0005737">
    <property type="term" value="C:cytoplasm"/>
    <property type="evidence" value="ECO:0007669"/>
    <property type="project" value="TreeGrafter"/>
</dbReference>
<dbReference type="GO" id="GO:0010468">
    <property type="term" value="P:regulation of gene expression"/>
    <property type="evidence" value="ECO:0007669"/>
    <property type="project" value="TreeGrafter"/>
</dbReference>
<keyword evidence="7 10" id="KW-0067">ATP-binding</keyword>
<dbReference type="PANTHER" id="PTHR24056:SF472">
    <property type="entry name" value="CYCLIN-DEPENDENT KINASE 4, ISOFORM A"/>
    <property type="match status" value="1"/>
</dbReference>
<proteinExistence type="inferred from homology"/>
<comment type="catalytic activity">
    <reaction evidence="9">
        <text>L-seryl-[protein] + ATP = O-phospho-L-seryl-[protein] + ADP + H(+)</text>
        <dbReference type="Rhea" id="RHEA:17989"/>
        <dbReference type="Rhea" id="RHEA-COMP:9863"/>
        <dbReference type="Rhea" id="RHEA-COMP:11604"/>
        <dbReference type="ChEBI" id="CHEBI:15378"/>
        <dbReference type="ChEBI" id="CHEBI:29999"/>
        <dbReference type="ChEBI" id="CHEBI:30616"/>
        <dbReference type="ChEBI" id="CHEBI:83421"/>
        <dbReference type="ChEBI" id="CHEBI:456216"/>
        <dbReference type="EC" id="2.7.11.22"/>
    </reaction>
</comment>
<evidence type="ECO:0000256" key="4">
    <source>
        <dbReference type="ARBA" id="ARBA00022679"/>
    </source>
</evidence>
<dbReference type="GO" id="GO:0007165">
    <property type="term" value="P:signal transduction"/>
    <property type="evidence" value="ECO:0007669"/>
    <property type="project" value="TreeGrafter"/>
</dbReference>
<dbReference type="STRING" id="70415.A0A5S6QKG8"/>
<feature type="domain" description="Protein kinase" evidence="12">
    <location>
        <begin position="86"/>
        <end position="371"/>
    </location>
</feature>
<evidence type="ECO:0000313" key="14">
    <source>
        <dbReference type="WBParaSite" id="TMUE_2000007680.1"/>
    </source>
</evidence>
<dbReference type="Pfam" id="PF00069">
    <property type="entry name" value="Pkinase"/>
    <property type="match status" value="1"/>
</dbReference>
<evidence type="ECO:0000256" key="2">
    <source>
        <dbReference type="ARBA" id="ARBA00012425"/>
    </source>
</evidence>
<evidence type="ECO:0000256" key="6">
    <source>
        <dbReference type="ARBA" id="ARBA00022777"/>
    </source>
</evidence>
<dbReference type="GO" id="GO:0004693">
    <property type="term" value="F:cyclin-dependent protein serine/threonine kinase activity"/>
    <property type="evidence" value="ECO:0007669"/>
    <property type="project" value="UniProtKB-EC"/>
</dbReference>
<evidence type="ECO:0000256" key="9">
    <source>
        <dbReference type="ARBA" id="ARBA00048367"/>
    </source>
</evidence>
<dbReference type="Proteomes" id="UP000046395">
    <property type="component" value="Unassembled WGS sequence"/>
</dbReference>
<protein>
    <recommendedName>
        <fullName evidence="2">cyclin-dependent kinase</fullName>
        <ecNumber evidence="2">2.7.11.22</ecNumber>
    </recommendedName>
</protein>
<dbReference type="WBParaSite" id="TMUE_2000007680.1">
    <property type="protein sequence ID" value="TMUE_2000007680.1"/>
    <property type="gene ID" value="WBGene00291427"/>
</dbReference>
<evidence type="ECO:0000256" key="11">
    <source>
        <dbReference type="RuleBase" id="RU000304"/>
    </source>
</evidence>
<evidence type="ECO:0000256" key="7">
    <source>
        <dbReference type="ARBA" id="ARBA00022840"/>
    </source>
</evidence>
<keyword evidence="6" id="KW-0418">Kinase</keyword>
<accession>A0A5S6QKG8</accession>
<dbReference type="InterPro" id="IPR017441">
    <property type="entry name" value="Protein_kinase_ATP_BS"/>
</dbReference>
<evidence type="ECO:0000256" key="5">
    <source>
        <dbReference type="ARBA" id="ARBA00022741"/>
    </source>
</evidence>
<dbReference type="GO" id="GO:0000082">
    <property type="term" value="P:G1/S transition of mitotic cell cycle"/>
    <property type="evidence" value="ECO:0007669"/>
    <property type="project" value="TreeGrafter"/>
</dbReference>
<dbReference type="Gene3D" id="1.10.510.10">
    <property type="entry name" value="Transferase(Phosphotransferase) domain 1"/>
    <property type="match status" value="1"/>
</dbReference>
<evidence type="ECO:0000256" key="3">
    <source>
        <dbReference type="ARBA" id="ARBA00022527"/>
    </source>
</evidence>
<dbReference type="FunFam" id="3.30.200.20:FF:000124">
    <property type="entry name" value="Cyclin-dependent kinase 4"/>
    <property type="match status" value="1"/>
</dbReference>
<dbReference type="InterPro" id="IPR008271">
    <property type="entry name" value="Ser/Thr_kinase_AS"/>
</dbReference>
<dbReference type="EC" id="2.7.11.22" evidence="2"/>
<dbReference type="Gene3D" id="3.30.200.20">
    <property type="entry name" value="Phosphorylase Kinase, domain 1"/>
    <property type="match status" value="1"/>
</dbReference>
<dbReference type="GO" id="GO:0005634">
    <property type="term" value="C:nucleus"/>
    <property type="evidence" value="ECO:0007669"/>
    <property type="project" value="TreeGrafter"/>
</dbReference>
<sequence>MAKVTFRIGATRIPISERRSPGANGPKAQSAHCLAHCSFGSFSRRTIVVVGCKEVGMPNDSAAVNSERRSATSGPRRILSPPSSQYVELSKIGSGAYGLVMKGKNTKTGEVIALKRMVVRLSDGGIPQSILREIGLLRRMGDLEHPNIVRMVEVFTHLLPCNELIISLVFEYCSCDLSFILKQAEGCPLDDAQIRVFCRDILNGLIYLSSMQVVHRDIKPQNILLGLDGRLKLSDFGLARLYTSASLSPLVVTLWYRAPEVLLQCSYGTAVDVWSFACIMAELYTLEPLFPGDSEIDQLKKIISVIGVPPAYDWPIDSYMSLNCFAGLSITSLSSILSNVNPVAIDLLKKTLTFNPHCRSSARELLFHPFFADVPP</sequence>
<dbReference type="GO" id="GO:0000307">
    <property type="term" value="C:cyclin-dependent protein kinase holoenzyme complex"/>
    <property type="evidence" value="ECO:0007669"/>
    <property type="project" value="TreeGrafter"/>
</dbReference>
<keyword evidence="4" id="KW-0808">Transferase</keyword>
<keyword evidence="5 10" id="KW-0547">Nucleotide-binding</keyword>
<name>A0A5S6QKG8_TRIMR</name>